<feature type="region of interest" description="Disordered" evidence="1">
    <location>
        <begin position="1"/>
        <end position="60"/>
    </location>
</feature>
<evidence type="ECO:0000259" key="2">
    <source>
        <dbReference type="Pfam" id="PF13843"/>
    </source>
</evidence>
<dbReference type="RefSeq" id="XP_037869409.1">
    <property type="nucleotide sequence ID" value="XM_038013481.2"/>
</dbReference>
<dbReference type="Proteomes" id="UP000005204">
    <property type="component" value="Unassembled WGS sequence"/>
</dbReference>
<feature type="domain" description="PiggyBac transposable element-derived protein" evidence="2">
    <location>
        <begin position="139"/>
        <end position="501"/>
    </location>
</feature>
<feature type="compositionally biased region" description="Acidic residues" evidence="1">
    <location>
        <begin position="15"/>
        <end position="31"/>
    </location>
</feature>
<dbReference type="Pfam" id="PF13843">
    <property type="entry name" value="DDE_Tnp_1_7"/>
    <property type="match status" value="1"/>
</dbReference>
<evidence type="ECO:0000256" key="1">
    <source>
        <dbReference type="SAM" id="MobiDB-lite"/>
    </source>
</evidence>
<protein>
    <recommendedName>
        <fullName evidence="2">PiggyBac transposable element-derived protein domain-containing protein</fullName>
    </recommendedName>
</protein>
<dbReference type="RefSeq" id="XP_037868996.1">
    <property type="nucleotide sequence ID" value="XM_038013068.2"/>
</dbReference>
<organism evidence="3 4">
    <name type="scientific">Bombyx mori</name>
    <name type="common">Silk moth</name>
    <dbReference type="NCBI Taxonomy" id="7091"/>
    <lineage>
        <taxon>Eukaryota</taxon>
        <taxon>Metazoa</taxon>
        <taxon>Ecdysozoa</taxon>
        <taxon>Arthropoda</taxon>
        <taxon>Hexapoda</taxon>
        <taxon>Insecta</taxon>
        <taxon>Pterygota</taxon>
        <taxon>Neoptera</taxon>
        <taxon>Endopterygota</taxon>
        <taxon>Lepidoptera</taxon>
        <taxon>Glossata</taxon>
        <taxon>Ditrysia</taxon>
        <taxon>Bombycoidea</taxon>
        <taxon>Bombycidae</taxon>
        <taxon>Bombycinae</taxon>
        <taxon>Bombyx</taxon>
    </lineage>
</organism>
<dbReference type="KEGG" id="bmor:119629035"/>
<dbReference type="InterPro" id="IPR029526">
    <property type="entry name" value="PGBD"/>
</dbReference>
<dbReference type="GeneID" id="119629035"/>
<dbReference type="PANTHER" id="PTHR46599">
    <property type="entry name" value="PIGGYBAC TRANSPOSABLE ELEMENT-DERIVED PROTEIN 4"/>
    <property type="match status" value="1"/>
</dbReference>
<dbReference type="AlphaFoldDB" id="A0A8R2QUX5"/>
<evidence type="ECO:0000313" key="4">
    <source>
        <dbReference type="Proteomes" id="UP000005204"/>
    </source>
</evidence>
<accession>A0A8R2QUX5</accession>
<reference evidence="3" key="2">
    <citation type="submission" date="2022-06" db="UniProtKB">
        <authorList>
            <consortium name="EnsemblMetazoa"/>
        </authorList>
    </citation>
    <scope>IDENTIFICATION</scope>
    <source>
        <strain evidence="3">p50T (Dazao)</strain>
    </source>
</reference>
<keyword evidence="4" id="KW-1185">Reference proteome</keyword>
<evidence type="ECO:0000313" key="3">
    <source>
        <dbReference type="EnsemblMetazoa" id="XP_037869409.1"/>
    </source>
</evidence>
<dbReference type="PANTHER" id="PTHR46599:SF6">
    <property type="entry name" value="DUAL SPECIFICITY PHOSPHATASE 26"/>
    <property type="match status" value="1"/>
</dbReference>
<dbReference type="KEGG" id="bmor:101744263"/>
<reference evidence="4" key="1">
    <citation type="journal article" date="2008" name="Insect Biochem. Mol. Biol.">
        <title>The genome of a lepidopteran model insect, the silkworm Bombyx mori.</title>
        <authorList>
            <consortium name="International Silkworm Genome Consortium"/>
        </authorList>
    </citation>
    <scope>NUCLEOTIDE SEQUENCE [LARGE SCALE GENOMIC DNA]</scope>
    <source>
        <strain evidence="4">p50T</strain>
    </source>
</reference>
<dbReference type="EnsemblMetazoa" id="XM_038013481.1">
    <property type="protein sequence ID" value="XP_037869409.1"/>
    <property type="gene ID" value="LOC119629035"/>
</dbReference>
<name>A0A8R2QUX5_BOMMO</name>
<sequence length="610" mass="70459">MDIERQEERIRAMLEEELSDYSDESSSEDETDHCSEHEVNYDTEEERIDSVDVPSNSRQEEANAIIANESDSDPDDDLPLSLVRQRASASRQVSGPFYTSKDGTKWYKNCQRPNVRLRSENIVTEQAQVKNIARDASTEYECWNIFVTSDMLQEILTHTNSSIRHRQTKTAAENSSAETSFYMQETTLCELKALIALLYLAGLIKSNRQSLKDLWRTDGTGVDIFRTTMSLQRFQFLQNNIRFDDKSTRDERKQTDNMAAFRSIFDQFVQCCQNAYSPSEFLTIDEMLLSFRGRCLFRVYIPNKPAKYGIKILALVDAKNFYVVNLEVYAGKQPSGPYAVSNRPFEVVERLIQPVARSHRNVTFDNWFTGYELMLHLLNEYRLTSVGTVRKNKRQIPESFIRTDRQPNSSVFGFQKDITLVSYAPKKNKVVVVMSTMHHDNSIDESTGEKQKPEMITFYNSTKAGVDVVDELCANYNVSRNSKRWPMTLFYGVLNMAAINACIIYRTNKNVTIKRTEFIRSLGLSMIYEHLHSRNKKKNIPTYLRQRIEKQLGEPSPRHVNVPGRYVRCQDCPYKKDRKTKHSCNACAKPICMEHAKFLCENCAELDSSL</sequence>
<dbReference type="EnsemblMetazoa" id="XM_038013068.1">
    <property type="protein sequence ID" value="XP_037868996.1"/>
    <property type="gene ID" value="LOC101744263"/>
</dbReference>
<proteinExistence type="predicted"/>
<feature type="compositionally biased region" description="Basic and acidic residues" evidence="1">
    <location>
        <begin position="1"/>
        <end position="14"/>
    </location>
</feature>
<dbReference type="GeneID" id="101744263"/>